<evidence type="ECO:0000259" key="1">
    <source>
        <dbReference type="Pfam" id="PF09361"/>
    </source>
</evidence>
<sequence>MVKKPESESFMDIFAKLGHDLKLPNIDIDRVLEHHRKNLEALQKSASATASGASTLMARQREMLQENLSEITDMVQSYRVPGNPQDMMAKQADFARKSFETTVKNAGEVAEIVKKSGAESLEILRQRIKDAMEEIREGYEKRK</sequence>
<dbReference type="InterPro" id="IPR010127">
    <property type="entry name" value="Phasin_subfam-1"/>
</dbReference>
<gene>
    <name evidence="2" type="ORF">SAMN04488498_101144</name>
</gene>
<dbReference type="AlphaFoldDB" id="A0A1I3V295"/>
<feature type="domain" description="Phasin" evidence="1">
    <location>
        <begin position="32"/>
        <end position="127"/>
    </location>
</feature>
<dbReference type="NCBIfam" id="TIGR01841">
    <property type="entry name" value="phasin"/>
    <property type="match status" value="1"/>
</dbReference>
<dbReference type="InterPro" id="IPR018968">
    <property type="entry name" value="Phasin"/>
</dbReference>
<dbReference type="EMBL" id="FOSL01000001">
    <property type="protein sequence ID" value="SFJ89069.1"/>
    <property type="molecule type" value="Genomic_DNA"/>
</dbReference>
<dbReference type="OrthoDB" id="7857244at2"/>
<accession>A0A1I3V295</accession>
<dbReference type="Proteomes" id="UP000323300">
    <property type="component" value="Unassembled WGS sequence"/>
</dbReference>
<evidence type="ECO:0000313" key="2">
    <source>
        <dbReference type="EMBL" id="SFJ89069.1"/>
    </source>
</evidence>
<evidence type="ECO:0000313" key="3">
    <source>
        <dbReference type="Proteomes" id="UP000323300"/>
    </source>
</evidence>
<protein>
    <submittedName>
        <fullName evidence="2">Phasin family protein</fullName>
    </submittedName>
</protein>
<dbReference type="Pfam" id="PF09361">
    <property type="entry name" value="Phasin_2"/>
    <property type="match status" value="1"/>
</dbReference>
<keyword evidence="3" id="KW-1185">Reference proteome</keyword>
<name>A0A1I3V295_9HYPH</name>
<dbReference type="RefSeq" id="WP_149757271.1">
    <property type="nucleotide sequence ID" value="NZ_BSPE01000002.1"/>
</dbReference>
<proteinExistence type="predicted"/>
<organism evidence="2 3">
    <name type="scientific">Neomesorhizobium albiziae</name>
    <dbReference type="NCBI Taxonomy" id="335020"/>
    <lineage>
        <taxon>Bacteria</taxon>
        <taxon>Pseudomonadati</taxon>
        <taxon>Pseudomonadota</taxon>
        <taxon>Alphaproteobacteria</taxon>
        <taxon>Hyphomicrobiales</taxon>
        <taxon>Phyllobacteriaceae</taxon>
        <taxon>Neomesorhizobium</taxon>
    </lineage>
</organism>
<reference evidence="2 3" key="1">
    <citation type="submission" date="2016-10" db="EMBL/GenBank/DDBJ databases">
        <authorList>
            <person name="Varghese N."/>
            <person name="Submissions S."/>
        </authorList>
    </citation>
    <scope>NUCLEOTIDE SEQUENCE [LARGE SCALE GENOMIC DNA]</scope>
    <source>
        <strain evidence="2 3">DSM 21822</strain>
    </source>
</reference>